<dbReference type="PROSITE" id="PS50943">
    <property type="entry name" value="HTH_CROC1"/>
    <property type="match status" value="1"/>
</dbReference>
<dbReference type="CDD" id="cd00093">
    <property type="entry name" value="HTH_XRE"/>
    <property type="match status" value="1"/>
</dbReference>
<sequence length="109" mass="11911">MTVYLKTVQEVQTGIAGRFKSRRLAMNLTQRELSARSGVTLSSLKRFEREGLISLDALLNLALVLECLDDFEKLAGQSLPVSPAQSLDALLAKPAMRQRATGRKGSHGI</sequence>
<evidence type="ECO:0000313" key="3">
    <source>
        <dbReference type="Proteomes" id="UP000538666"/>
    </source>
</evidence>
<dbReference type="SMART" id="SM00530">
    <property type="entry name" value="HTH_XRE"/>
    <property type="match status" value="1"/>
</dbReference>
<dbReference type="GO" id="GO:0003677">
    <property type="term" value="F:DNA binding"/>
    <property type="evidence" value="ECO:0007669"/>
    <property type="project" value="InterPro"/>
</dbReference>
<name>A0A841JUX0_9BACT</name>
<evidence type="ECO:0000313" key="2">
    <source>
        <dbReference type="EMBL" id="MBB6144325.1"/>
    </source>
</evidence>
<keyword evidence="3" id="KW-1185">Reference proteome</keyword>
<reference evidence="2 3" key="1">
    <citation type="submission" date="2020-08" db="EMBL/GenBank/DDBJ databases">
        <title>Genomic Encyclopedia of Type Strains, Phase IV (KMG-IV): sequencing the most valuable type-strain genomes for metagenomic binning, comparative biology and taxonomic classification.</title>
        <authorList>
            <person name="Goeker M."/>
        </authorList>
    </citation>
    <scope>NUCLEOTIDE SEQUENCE [LARGE SCALE GENOMIC DNA]</scope>
    <source>
        <strain evidence="2 3">DSM 103733</strain>
    </source>
</reference>
<proteinExistence type="predicted"/>
<dbReference type="RefSeq" id="WP_050059039.1">
    <property type="nucleotide sequence ID" value="NZ_JACHEK010000004.1"/>
</dbReference>
<dbReference type="Proteomes" id="UP000538666">
    <property type="component" value="Unassembled WGS sequence"/>
</dbReference>
<dbReference type="EMBL" id="JACHEK010000004">
    <property type="protein sequence ID" value="MBB6144325.1"/>
    <property type="molecule type" value="Genomic_DNA"/>
</dbReference>
<dbReference type="InterPro" id="IPR001387">
    <property type="entry name" value="Cro/C1-type_HTH"/>
</dbReference>
<dbReference type="AlphaFoldDB" id="A0A841JUX0"/>
<evidence type="ECO:0000259" key="1">
    <source>
        <dbReference type="PROSITE" id="PS50943"/>
    </source>
</evidence>
<dbReference type="Pfam" id="PF01381">
    <property type="entry name" value="HTH_3"/>
    <property type="match status" value="1"/>
</dbReference>
<dbReference type="SUPFAM" id="SSF47413">
    <property type="entry name" value="lambda repressor-like DNA-binding domains"/>
    <property type="match status" value="1"/>
</dbReference>
<feature type="domain" description="HTH cro/C1-type" evidence="1">
    <location>
        <begin position="19"/>
        <end position="71"/>
    </location>
</feature>
<dbReference type="InterPro" id="IPR010982">
    <property type="entry name" value="Lambda_DNA-bd_dom_sf"/>
</dbReference>
<protein>
    <submittedName>
        <fullName evidence="2">Transcriptional regulator with XRE-family HTH domain</fullName>
    </submittedName>
</protein>
<accession>A0A841JUX0</accession>
<organism evidence="2 3">
    <name type="scientific">Silvibacterium bohemicum</name>
    <dbReference type="NCBI Taxonomy" id="1577686"/>
    <lineage>
        <taxon>Bacteria</taxon>
        <taxon>Pseudomonadati</taxon>
        <taxon>Acidobacteriota</taxon>
        <taxon>Terriglobia</taxon>
        <taxon>Terriglobales</taxon>
        <taxon>Acidobacteriaceae</taxon>
        <taxon>Silvibacterium</taxon>
    </lineage>
</organism>
<dbReference type="Gene3D" id="1.10.260.40">
    <property type="entry name" value="lambda repressor-like DNA-binding domains"/>
    <property type="match status" value="1"/>
</dbReference>
<gene>
    <name evidence="2" type="ORF">HNQ77_002277</name>
</gene>
<comment type="caution">
    <text evidence="2">The sequence shown here is derived from an EMBL/GenBank/DDBJ whole genome shotgun (WGS) entry which is preliminary data.</text>
</comment>